<evidence type="ECO:0000313" key="1">
    <source>
        <dbReference type="EMBL" id="EGN97411.1"/>
    </source>
</evidence>
<dbReference type="HOGENOM" id="CLU_2405504_0_0_1"/>
<reference evidence="2" key="1">
    <citation type="journal article" date="2011" name="Science">
        <title>The plant cell wall-decomposing machinery underlies the functional diversity of forest fungi.</title>
        <authorList>
            <person name="Eastwood D.C."/>
            <person name="Floudas D."/>
            <person name="Binder M."/>
            <person name="Majcherczyk A."/>
            <person name="Schneider P."/>
            <person name="Aerts A."/>
            <person name="Asiegbu F.O."/>
            <person name="Baker S.E."/>
            <person name="Barry K."/>
            <person name="Bendiksby M."/>
            <person name="Blumentritt M."/>
            <person name="Coutinho P.M."/>
            <person name="Cullen D."/>
            <person name="de Vries R.P."/>
            <person name="Gathman A."/>
            <person name="Goodell B."/>
            <person name="Henrissat B."/>
            <person name="Ihrmark K."/>
            <person name="Kauserud H."/>
            <person name="Kohler A."/>
            <person name="LaButti K."/>
            <person name="Lapidus A."/>
            <person name="Lavin J.L."/>
            <person name="Lee Y.-H."/>
            <person name="Lindquist E."/>
            <person name="Lilly W."/>
            <person name="Lucas S."/>
            <person name="Morin E."/>
            <person name="Murat C."/>
            <person name="Oguiza J.A."/>
            <person name="Park J."/>
            <person name="Pisabarro A.G."/>
            <person name="Riley R."/>
            <person name="Rosling A."/>
            <person name="Salamov A."/>
            <person name="Schmidt O."/>
            <person name="Schmutz J."/>
            <person name="Skrede I."/>
            <person name="Stenlid J."/>
            <person name="Wiebenga A."/>
            <person name="Xie X."/>
            <person name="Kuees U."/>
            <person name="Hibbett D.S."/>
            <person name="Hoffmeister D."/>
            <person name="Hoegberg N."/>
            <person name="Martin F."/>
            <person name="Grigoriev I.V."/>
            <person name="Watkinson S.C."/>
        </authorList>
    </citation>
    <scope>NUCLEOTIDE SEQUENCE [LARGE SCALE GENOMIC DNA]</scope>
    <source>
        <strain evidence="2">strain S7.3</strain>
    </source>
</reference>
<proteinExistence type="predicted"/>
<dbReference type="AlphaFoldDB" id="F8Q2K0"/>
<protein>
    <submittedName>
        <fullName evidence="1">Uncharacterized protein</fullName>
    </submittedName>
</protein>
<organism evidence="2">
    <name type="scientific">Serpula lacrymans var. lacrymans (strain S7.3)</name>
    <name type="common">Dry rot fungus</name>
    <dbReference type="NCBI Taxonomy" id="936435"/>
    <lineage>
        <taxon>Eukaryota</taxon>
        <taxon>Fungi</taxon>
        <taxon>Dikarya</taxon>
        <taxon>Basidiomycota</taxon>
        <taxon>Agaricomycotina</taxon>
        <taxon>Agaricomycetes</taxon>
        <taxon>Agaricomycetidae</taxon>
        <taxon>Boletales</taxon>
        <taxon>Coniophorineae</taxon>
        <taxon>Serpulaceae</taxon>
        <taxon>Serpula</taxon>
    </lineage>
</organism>
<sequence length="93" mass="10543">MNHGTRLKGGEPSQYLICLSTSPTMPDTILHVIIRAYVVDDSTHEKLRKCTFEHLKAIYEMARELSISMKRDILSVRMSVVVCSDVMHSGSYN</sequence>
<name>F8Q2K0_SERL3</name>
<dbReference type="EMBL" id="GL945482">
    <property type="protein sequence ID" value="EGN97411.1"/>
    <property type="molecule type" value="Genomic_DNA"/>
</dbReference>
<dbReference type="Proteomes" id="UP000008063">
    <property type="component" value="Unassembled WGS sequence"/>
</dbReference>
<accession>F8Q2K0</accession>
<gene>
    <name evidence="1" type="ORF">SERLA73DRAFT_139614</name>
</gene>
<evidence type="ECO:0000313" key="2">
    <source>
        <dbReference type="Proteomes" id="UP000008063"/>
    </source>
</evidence>
<dbReference type="InParanoid" id="F8Q2K0"/>
<feature type="non-terminal residue" evidence="1">
    <location>
        <position position="93"/>
    </location>
</feature>
<keyword evidence="2" id="KW-1185">Reference proteome</keyword>